<comment type="caution">
    <text evidence="9">The sequence shown here is derived from an EMBL/GenBank/DDBJ whole genome shotgun (WGS) entry which is preliminary data.</text>
</comment>
<reference evidence="9 10" key="1">
    <citation type="submission" date="2016-02" db="EMBL/GenBank/DDBJ databases">
        <authorList>
            <person name="Wen L."/>
            <person name="He K."/>
            <person name="Yang H."/>
        </authorList>
    </citation>
    <scope>NUCLEOTIDE SEQUENCE [LARGE SCALE GENOMIC DNA]</scope>
    <source>
        <strain evidence="9 10">DSM 22607</strain>
    </source>
</reference>
<proteinExistence type="inferred from homology"/>
<dbReference type="Proteomes" id="UP000070366">
    <property type="component" value="Unassembled WGS sequence"/>
</dbReference>
<dbReference type="HAMAP" id="MF_00267">
    <property type="entry name" value="MinC"/>
    <property type="match status" value="1"/>
</dbReference>
<organism evidence="9 10">
    <name type="scientific">Christensenella minuta</name>
    <dbReference type="NCBI Taxonomy" id="626937"/>
    <lineage>
        <taxon>Bacteria</taxon>
        <taxon>Bacillati</taxon>
        <taxon>Bacillota</taxon>
        <taxon>Clostridia</taxon>
        <taxon>Christensenellales</taxon>
        <taxon>Christensenellaceae</taxon>
        <taxon>Christensenella</taxon>
    </lineage>
</organism>
<gene>
    <name evidence="6" type="primary">minC</name>
    <name evidence="9" type="ORF">HMPREF3293_02994</name>
</gene>
<dbReference type="Gene3D" id="3.30.160.540">
    <property type="match status" value="1"/>
</dbReference>
<dbReference type="PATRIC" id="fig|626937.4.peg.2944"/>
<evidence type="ECO:0000313" key="10">
    <source>
        <dbReference type="Proteomes" id="UP000070366"/>
    </source>
</evidence>
<accession>A0A136Q0X0</accession>
<dbReference type="GO" id="GO:0000917">
    <property type="term" value="P:division septum assembly"/>
    <property type="evidence" value="ECO:0007669"/>
    <property type="project" value="UniProtKB-KW"/>
</dbReference>
<dbReference type="GO" id="GO:1901891">
    <property type="term" value="P:regulation of cell septum assembly"/>
    <property type="evidence" value="ECO:0007669"/>
    <property type="project" value="InterPro"/>
</dbReference>
<dbReference type="PANTHER" id="PTHR34108:SF1">
    <property type="entry name" value="SEPTUM SITE-DETERMINING PROTEIN MINC"/>
    <property type="match status" value="1"/>
</dbReference>
<dbReference type="Pfam" id="PF03775">
    <property type="entry name" value="MinC_C"/>
    <property type="match status" value="1"/>
</dbReference>
<feature type="domain" description="Septum formation inhibitor MinC C-terminal" evidence="7">
    <location>
        <begin position="145"/>
        <end position="243"/>
    </location>
</feature>
<comment type="similarity">
    <text evidence="1 6">Belongs to the MinC family.</text>
</comment>
<evidence type="ECO:0000256" key="6">
    <source>
        <dbReference type="HAMAP-Rule" id="MF_00267"/>
    </source>
</evidence>
<dbReference type="KEGG" id="cmiu:B1H56_08375"/>
<comment type="function">
    <text evidence="6">Cell division inhibitor that blocks the formation of polar Z ring septums. Rapidly oscillates between the poles of the cell to destabilize FtsZ filaments that have formed before they mature into polar Z rings. Prevents FtsZ polymerization.</text>
</comment>
<evidence type="ECO:0000256" key="2">
    <source>
        <dbReference type="ARBA" id="ARBA00022618"/>
    </source>
</evidence>
<dbReference type="STRING" id="626937.HMPREF3293_02994"/>
<keyword evidence="4 6" id="KW-0131">Cell cycle</keyword>
<evidence type="ECO:0000256" key="1">
    <source>
        <dbReference type="ARBA" id="ARBA00006291"/>
    </source>
</evidence>
<dbReference type="InterPro" id="IPR016098">
    <property type="entry name" value="CAP/MinC_C"/>
</dbReference>
<comment type="subunit">
    <text evidence="5 6">Interacts with MinD and FtsZ.</text>
</comment>
<protein>
    <recommendedName>
        <fullName evidence="6">Probable septum site-determining protein MinC</fullName>
    </recommendedName>
</protein>
<evidence type="ECO:0000259" key="7">
    <source>
        <dbReference type="Pfam" id="PF03775"/>
    </source>
</evidence>
<dbReference type="AlphaFoldDB" id="A0A136Q0X0"/>
<keyword evidence="2 6" id="KW-0132">Cell division</keyword>
<dbReference type="NCBIfam" id="TIGR01222">
    <property type="entry name" value="minC"/>
    <property type="match status" value="1"/>
</dbReference>
<feature type="domain" description="Septum site-determining protein MinC N-terminal" evidence="8">
    <location>
        <begin position="25"/>
        <end position="90"/>
    </location>
</feature>
<name>A0A136Q0X0_9FIRM</name>
<dbReference type="Pfam" id="PF22642">
    <property type="entry name" value="MinC_N_1"/>
    <property type="match status" value="1"/>
</dbReference>
<sequence length="249" mass="27796">MYCVAVGVQPWPEEQAGGFNMQGIITFKGKEKGLEIYLDERSTYPVLREELMEKLKKNQDFFRDSETRVIIRGKKLSEAQRKELRRVFSMDFGIRDVMYGDEADLMREAELKIEKPPAAHPAAKDEYMDEVELVSNAYFDAQSIFINNTVRSGQRIECEGDIVVIGDVNPGGEVIAGGSIAVFGRLRGLAHAGCSGRKDVCVAAVNMCPKQLRLSGRVVTFPKEREEVHGAEVAELRDGKVVIRPVSVK</sequence>
<dbReference type="PANTHER" id="PTHR34108">
    <property type="entry name" value="SEPTUM SITE-DETERMINING PROTEIN MINC"/>
    <property type="match status" value="1"/>
</dbReference>
<keyword evidence="3 6" id="KW-0717">Septation</keyword>
<dbReference type="InterPro" id="IPR036145">
    <property type="entry name" value="MinC_C_sf"/>
</dbReference>
<dbReference type="SUPFAM" id="SSF63848">
    <property type="entry name" value="Cell-division inhibitor MinC, C-terminal domain"/>
    <property type="match status" value="1"/>
</dbReference>
<dbReference type="GO" id="GO:0000902">
    <property type="term" value="P:cell morphogenesis"/>
    <property type="evidence" value="ECO:0007669"/>
    <property type="project" value="InterPro"/>
</dbReference>
<dbReference type="OrthoDB" id="9790810at2"/>
<evidence type="ECO:0000313" key="9">
    <source>
        <dbReference type="EMBL" id="KXK64339.1"/>
    </source>
</evidence>
<evidence type="ECO:0000256" key="5">
    <source>
        <dbReference type="ARBA" id="ARBA00046874"/>
    </source>
</evidence>
<evidence type="ECO:0000256" key="4">
    <source>
        <dbReference type="ARBA" id="ARBA00023306"/>
    </source>
</evidence>
<dbReference type="InterPro" id="IPR013033">
    <property type="entry name" value="MinC"/>
</dbReference>
<dbReference type="EMBL" id="LSZW01000065">
    <property type="protein sequence ID" value="KXK64339.1"/>
    <property type="molecule type" value="Genomic_DNA"/>
</dbReference>
<dbReference type="Gene3D" id="2.160.20.70">
    <property type="match status" value="1"/>
</dbReference>
<dbReference type="InterPro" id="IPR005526">
    <property type="entry name" value="Septum_form_inhib_MinC_C"/>
</dbReference>
<dbReference type="InterPro" id="IPR055219">
    <property type="entry name" value="MinC_N_1"/>
</dbReference>
<keyword evidence="10" id="KW-1185">Reference proteome</keyword>
<evidence type="ECO:0000256" key="3">
    <source>
        <dbReference type="ARBA" id="ARBA00023210"/>
    </source>
</evidence>
<evidence type="ECO:0000259" key="8">
    <source>
        <dbReference type="Pfam" id="PF22642"/>
    </source>
</evidence>